<evidence type="ECO:0000256" key="2">
    <source>
        <dbReference type="ARBA" id="ARBA00006393"/>
    </source>
</evidence>
<dbReference type="InterPro" id="IPR004171">
    <property type="entry name" value="cAMP_dep_PKI"/>
</dbReference>
<keyword evidence="3 5" id="KW-0649">Protein kinase inhibitor</keyword>
<dbReference type="PANTHER" id="PTHR15416">
    <property type="entry name" value="CAMP-DEPENDENT PROTEIN KINASE INHIBITOR/PKI"/>
    <property type="match status" value="1"/>
</dbReference>
<dbReference type="EMBL" id="JAOTOJ010000003">
    <property type="protein sequence ID" value="KAK9404760.1"/>
    <property type="molecule type" value="Genomic_DNA"/>
</dbReference>
<comment type="caution">
    <text evidence="5">The sequence shown here is derived from an EMBL/GenBank/DDBJ whole genome shotgun (WGS) entry which is preliminary data.</text>
</comment>
<dbReference type="AlphaFoldDB" id="A0AAW1BSL2"/>
<protein>
    <submittedName>
        <fullName evidence="5">cAMP-dependent protein kinase inhibitor gamma</fullName>
    </submittedName>
</protein>
<evidence type="ECO:0000256" key="1">
    <source>
        <dbReference type="ARBA" id="ARBA00002844"/>
    </source>
</evidence>
<sequence length="75" mass="8315">MMETEPSYADFISCDRTGRRNAVHDLQGDAAAIKLEKLANTMDISVADEGNQGKEVACEKDPRLIPERKNDSSNF</sequence>
<feature type="compositionally biased region" description="Basic and acidic residues" evidence="4">
    <location>
        <begin position="56"/>
        <end position="75"/>
    </location>
</feature>
<evidence type="ECO:0000313" key="5">
    <source>
        <dbReference type="EMBL" id="KAK9404760.1"/>
    </source>
</evidence>
<dbReference type="Proteomes" id="UP001474421">
    <property type="component" value="Unassembled WGS sequence"/>
</dbReference>
<keyword evidence="6" id="KW-1185">Reference proteome</keyword>
<feature type="region of interest" description="Disordered" evidence="4">
    <location>
        <begin position="51"/>
        <end position="75"/>
    </location>
</feature>
<reference evidence="5 6" key="1">
    <citation type="journal article" date="2024" name="Proc. Natl. Acad. Sci. U.S.A.">
        <title>The genetic regulatory architecture and epigenomic basis for age-related changes in rattlesnake venom.</title>
        <authorList>
            <person name="Hogan M.P."/>
            <person name="Holding M.L."/>
            <person name="Nystrom G.S."/>
            <person name="Colston T.J."/>
            <person name="Bartlett D.A."/>
            <person name="Mason A.J."/>
            <person name="Ellsworth S.A."/>
            <person name="Rautsaw R.M."/>
            <person name="Lawrence K.C."/>
            <person name="Strickland J.L."/>
            <person name="He B."/>
            <person name="Fraser P."/>
            <person name="Margres M.J."/>
            <person name="Gilbert D.M."/>
            <person name="Gibbs H.L."/>
            <person name="Parkinson C.L."/>
            <person name="Rokyta D.R."/>
        </authorList>
    </citation>
    <scope>NUCLEOTIDE SEQUENCE [LARGE SCALE GENOMIC DNA]</scope>
    <source>
        <strain evidence="5">DRR0105</strain>
    </source>
</reference>
<organism evidence="5 6">
    <name type="scientific">Crotalus adamanteus</name>
    <name type="common">Eastern diamondback rattlesnake</name>
    <dbReference type="NCBI Taxonomy" id="8729"/>
    <lineage>
        <taxon>Eukaryota</taxon>
        <taxon>Metazoa</taxon>
        <taxon>Chordata</taxon>
        <taxon>Craniata</taxon>
        <taxon>Vertebrata</taxon>
        <taxon>Euteleostomi</taxon>
        <taxon>Lepidosauria</taxon>
        <taxon>Squamata</taxon>
        <taxon>Bifurcata</taxon>
        <taxon>Unidentata</taxon>
        <taxon>Episquamata</taxon>
        <taxon>Toxicofera</taxon>
        <taxon>Serpentes</taxon>
        <taxon>Colubroidea</taxon>
        <taxon>Viperidae</taxon>
        <taxon>Crotalinae</taxon>
        <taxon>Crotalus</taxon>
    </lineage>
</organism>
<dbReference type="GO" id="GO:0004862">
    <property type="term" value="F:cAMP-dependent protein kinase inhibitor activity"/>
    <property type="evidence" value="ECO:0007669"/>
    <property type="project" value="InterPro"/>
</dbReference>
<comment type="similarity">
    <text evidence="2">Belongs to the PKI family.</text>
</comment>
<gene>
    <name evidence="5" type="ORF">NXF25_009587</name>
</gene>
<name>A0AAW1BSL2_CROAD</name>
<evidence type="ECO:0000256" key="4">
    <source>
        <dbReference type="SAM" id="MobiDB-lite"/>
    </source>
</evidence>
<dbReference type="Pfam" id="PF02827">
    <property type="entry name" value="PKI"/>
    <property type="match status" value="1"/>
</dbReference>
<evidence type="ECO:0000313" key="6">
    <source>
        <dbReference type="Proteomes" id="UP001474421"/>
    </source>
</evidence>
<proteinExistence type="inferred from homology"/>
<evidence type="ECO:0000256" key="3">
    <source>
        <dbReference type="ARBA" id="ARBA00023013"/>
    </source>
</evidence>
<comment type="function">
    <text evidence="1">Extremely potent competitive inhibitor of cAMP-dependent protein kinase activity, this protein interacts with the catalytic subunit of the enzyme after the cAMP-induced dissociation of its regulatory chains.</text>
</comment>
<accession>A0AAW1BSL2</accession>